<evidence type="ECO:0000313" key="1">
    <source>
        <dbReference type="EMBL" id="ADL19046.1"/>
    </source>
</evidence>
<reference evidence="1 2" key="1">
    <citation type="journal article" date="2010" name="Appl. Environ. Microbiol.">
        <title>The genome sequence of the crenarchaeon Acidilobus saccharovorans supports a new order, Acidilobales, and suggests an important ecological role in terrestrial acidic hot springs.</title>
        <authorList>
            <person name="Mardanov A.V."/>
            <person name="Svetlitchnyi V.A."/>
            <person name="Beletsky A.V."/>
            <person name="Prokofeva M.I."/>
            <person name="Bonch-Osmolovskaya E.A."/>
            <person name="Ravin N.V."/>
            <person name="Skryabin K.G."/>
        </authorList>
    </citation>
    <scope>NUCLEOTIDE SEQUENCE [LARGE SCALE GENOMIC DNA]</scope>
    <source>
        <strain evidence="2">DSM 16705 / JCM 18335 / VKM B-2471 / 345-15</strain>
    </source>
</reference>
<name>D9Q158_ACIS3</name>
<dbReference type="InParanoid" id="D9Q158"/>
<evidence type="ECO:0000313" key="2">
    <source>
        <dbReference type="Proteomes" id="UP000000346"/>
    </source>
</evidence>
<accession>D9Q158</accession>
<protein>
    <submittedName>
        <fullName evidence="1">Uncharacterized protein</fullName>
    </submittedName>
</protein>
<dbReference type="HOGENOM" id="CLU_3263583_0_0_2"/>
<dbReference type="STRING" id="666510.ASAC_0640"/>
<gene>
    <name evidence="1" type="ordered locus">ASAC_0640</name>
</gene>
<sequence length="41" mass="4597">MAIISGYMGGRGGSLWRLTLSTLCPRYTIMLRTIVLVYKGF</sequence>
<proteinExistence type="predicted"/>
<organism evidence="1 2">
    <name type="scientific">Acidilobus saccharovorans (strain DSM 16705 / JCM 18335 / VKM B-2471 / 345-15)</name>
    <dbReference type="NCBI Taxonomy" id="666510"/>
    <lineage>
        <taxon>Archaea</taxon>
        <taxon>Thermoproteota</taxon>
        <taxon>Thermoprotei</taxon>
        <taxon>Acidilobales</taxon>
        <taxon>Acidilobaceae</taxon>
        <taxon>Acidilobus</taxon>
    </lineage>
</organism>
<dbReference type="EMBL" id="CP001742">
    <property type="protein sequence ID" value="ADL19046.1"/>
    <property type="molecule type" value="Genomic_DNA"/>
</dbReference>
<keyword evidence="2" id="KW-1185">Reference proteome</keyword>
<dbReference type="AlphaFoldDB" id="D9Q158"/>
<dbReference type="KEGG" id="asc:ASAC_0640"/>
<dbReference type="Proteomes" id="UP000000346">
    <property type="component" value="Chromosome"/>
</dbReference>